<dbReference type="AlphaFoldDB" id="A0AAV7KAF4"/>
<organism evidence="6 7">
    <name type="scientific">Oopsacas minuta</name>
    <dbReference type="NCBI Taxonomy" id="111878"/>
    <lineage>
        <taxon>Eukaryota</taxon>
        <taxon>Metazoa</taxon>
        <taxon>Porifera</taxon>
        <taxon>Hexactinellida</taxon>
        <taxon>Hexasterophora</taxon>
        <taxon>Lyssacinosida</taxon>
        <taxon>Leucopsacidae</taxon>
        <taxon>Oopsacas</taxon>
    </lineage>
</organism>
<reference evidence="6 7" key="1">
    <citation type="journal article" date="2023" name="BMC Biol.">
        <title>The compact genome of the sponge Oopsacas minuta (Hexactinellida) is lacking key metazoan core genes.</title>
        <authorList>
            <person name="Santini S."/>
            <person name="Schenkelaars Q."/>
            <person name="Jourda C."/>
            <person name="Duchesne M."/>
            <person name="Belahbib H."/>
            <person name="Rocher C."/>
            <person name="Selva M."/>
            <person name="Riesgo A."/>
            <person name="Vervoort M."/>
            <person name="Leys S.P."/>
            <person name="Kodjabachian L."/>
            <person name="Le Bivic A."/>
            <person name="Borchiellini C."/>
            <person name="Claverie J.M."/>
            <person name="Renard E."/>
        </authorList>
    </citation>
    <scope>NUCLEOTIDE SEQUENCE [LARGE SCALE GENOMIC DNA]</scope>
    <source>
        <strain evidence="6">SPO-2</strain>
    </source>
</reference>
<dbReference type="EMBL" id="JAKMXF010000111">
    <property type="protein sequence ID" value="KAI6657259.1"/>
    <property type="molecule type" value="Genomic_DNA"/>
</dbReference>
<evidence type="ECO:0000256" key="4">
    <source>
        <dbReference type="SAM" id="MobiDB-lite"/>
    </source>
</evidence>
<keyword evidence="7" id="KW-1185">Reference proteome</keyword>
<comment type="caution">
    <text evidence="6">The sequence shown here is derived from an EMBL/GenBank/DDBJ whole genome shotgun (WGS) entry which is preliminary data.</text>
</comment>
<dbReference type="SUPFAM" id="SSF47454">
    <property type="entry name" value="A DNA-binding domain in eukaryotic transcription factors"/>
    <property type="match status" value="1"/>
</dbReference>
<accession>A0AAV7KAF4</accession>
<evidence type="ECO:0000256" key="3">
    <source>
        <dbReference type="ARBA" id="ARBA00023163"/>
    </source>
</evidence>
<dbReference type="Proteomes" id="UP001165289">
    <property type="component" value="Unassembled WGS sequence"/>
</dbReference>
<evidence type="ECO:0000313" key="7">
    <source>
        <dbReference type="Proteomes" id="UP001165289"/>
    </source>
</evidence>
<feature type="domain" description="BZIP" evidence="5">
    <location>
        <begin position="223"/>
        <end position="286"/>
    </location>
</feature>
<sequence>MAQVSHFQTEMLSPDSKPINPFSIEHILKSQPPSPPYSTDEVTNNSESNLPSNQLLINPQVAWVLYQTQLQNYWRCLLIHNLTEQGKAKGKLATPVKPVILPGAFVSAQNVGNKTGNTIFKIQTPITGTKRNAVITPSTEKKMKLDVYIKEHSQQDKPILTPEEYKLKCSKALPILHEDLISNENSLKTFLAMIDINKVLDLSVTDLNVIIDNATFSDEERAYIRELRRKAMNKKAAEECRRRKKSEEQHLSEEFENLRNIRRRLFSEKERISIDISTFKKTIGELPPEAEDDALTSPANIHEPIDTALNTLN</sequence>
<keyword evidence="3" id="KW-0804">Transcription</keyword>
<keyword evidence="2" id="KW-0238">DNA-binding</keyword>
<dbReference type="InterPro" id="IPR008917">
    <property type="entry name" value="TF_DNA-bd_sf"/>
</dbReference>
<dbReference type="Gene3D" id="1.10.880.10">
    <property type="entry name" value="Transcription factor, Skn-1-like, DNA-binding domain"/>
    <property type="match status" value="1"/>
</dbReference>
<dbReference type="GO" id="GO:0003700">
    <property type="term" value="F:DNA-binding transcription factor activity"/>
    <property type="evidence" value="ECO:0007669"/>
    <property type="project" value="InterPro"/>
</dbReference>
<proteinExistence type="predicted"/>
<protein>
    <recommendedName>
        <fullName evidence="5">BZIP domain-containing protein</fullName>
    </recommendedName>
</protein>
<evidence type="ECO:0000256" key="2">
    <source>
        <dbReference type="ARBA" id="ARBA00023125"/>
    </source>
</evidence>
<dbReference type="Pfam" id="PF03131">
    <property type="entry name" value="bZIP_Maf"/>
    <property type="match status" value="1"/>
</dbReference>
<evidence type="ECO:0000313" key="6">
    <source>
        <dbReference type="EMBL" id="KAI6657259.1"/>
    </source>
</evidence>
<dbReference type="InterPro" id="IPR004827">
    <property type="entry name" value="bZIP"/>
</dbReference>
<dbReference type="PROSITE" id="PS50217">
    <property type="entry name" value="BZIP"/>
    <property type="match status" value="1"/>
</dbReference>
<evidence type="ECO:0000256" key="1">
    <source>
        <dbReference type="ARBA" id="ARBA00023015"/>
    </source>
</evidence>
<keyword evidence="1" id="KW-0805">Transcription regulation</keyword>
<feature type="region of interest" description="Disordered" evidence="4">
    <location>
        <begin position="288"/>
        <end position="313"/>
    </location>
</feature>
<dbReference type="GO" id="GO:0003677">
    <property type="term" value="F:DNA binding"/>
    <property type="evidence" value="ECO:0007669"/>
    <property type="project" value="UniProtKB-KW"/>
</dbReference>
<evidence type="ECO:0000259" key="5">
    <source>
        <dbReference type="PROSITE" id="PS50217"/>
    </source>
</evidence>
<dbReference type="InterPro" id="IPR004826">
    <property type="entry name" value="bZIP_Maf"/>
</dbReference>
<name>A0AAV7KAF4_9METZ</name>
<gene>
    <name evidence="6" type="ORF">LOD99_6</name>
</gene>